<feature type="chain" id="PRO_5008136306" description="VWFC domain-containing protein" evidence="1">
    <location>
        <begin position="21"/>
        <end position="278"/>
    </location>
</feature>
<name>A0A182SZX7_9DIPT</name>
<keyword evidence="1" id="KW-0732">Signal</keyword>
<dbReference type="AlphaFoldDB" id="A0A182SZX7"/>
<reference evidence="2" key="2">
    <citation type="submission" date="2020-05" db="UniProtKB">
        <authorList>
            <consortium name="EnsemblMetazoa"/>
        </authorList>
    </citation>
    <scope>IDENTIFICATION</scope>
    <source>
        <strain evidence="2">maculatus3</strain>
    </source>
</reference>
<reference evidence="3" key="1">
    <citation type="submission" date="2013-09" db="EMBL/GenBank/DDBJ databases">
        <title>The Genome Sequence of Anopheles maculatus species B.</title>
        <authorList>
            <consortium name="The Broad Institute Genomics Platform"/>
            <person name="Neafsey D.E."/>
            <person name="Besansky N."/>
            <person name="Howell P."/>
            <person name="Walton C."/>
            <person name="Young S.K."/>
            <person name="Zeng Q."/>
            <person name="Gargeya S."/>
            <person name="Fitzgerald M."/>
            <person name="Haas B."/>
            <person name="Abouelleil A."/>
            <person name="Allen A.W."/>
            <person name="Alvarado L."/>
            <person name="Arachchi H.M."/>
            <person name="Berlin A.M."/>
            <person name="Chapman S.B."/>
            <person name="Gainer-Dewar J."/>
            <person name="Goldberg J."/>
            <person name="Griggs A."/>
            <person name="Gujja S."/>
            <person name="Hansen M."/>
            <person name="Howarth C."/>
            <person name="Imamovic A."/>
            <person name="Ireland A."/>
            <person name="Larimer J."/>
            <person name="McCowan C."/>
            <person name="Murphy C."/>
            <person name="Pearson M."/>
            <person name="Poon T.W."/>
            <person name="Priest M."/>
            <person name="Roberts A."/>
            <person name="Saif S."/>
            <person name="Shea T."/>
            <person name="Sisk P."/>
            <person name="Sykes S."/>
            <person name="Wortman J."/>
            <person name="Nusbaum C."/>
            <person name="Birren B."/>
        </authorList>
    </citation>
    <scope>NUCLEOTIDE SEQUENCE [LARGE SCALE GENOMIC DNA]</scope>
    <source>
        <strain evidence="3">maculatus3</strain>
    </source>
</reference>
<dbReference type="PROSITE" id="PS51257">
    <property type="entry name" value="PROKAR_LIPOPROTEIN"/>
    <property type="match status" value="1"/>
</dbReference>
<sequence length="278" mass="31356">MRPLIISTIVVLFSAVAVLGCDVPLVHYKTMKCTPVGSRPDGCPERYDCPSLQAHDNNKCYFNGKTYDIDQRVPDTEVSEFCSVLCYCRSANPSAKFRCAHVDCPEFFQRFDYDNCLRQYERKGCCASGKVCGDARDRLATCELENEIYKEGQRMRFKDNKCRTCICSASFNRNATETDPNCYESVCGFELFGEKHLYGGAIPVYKQDACCPWEWRMPKETDSVVKGAGKPATDPNLQCKYGNLTLDVGDTLNIQQNAEDRKMTCSCQVPPLMQCVLN</sequence>
<proteinExistence type="predicted"/>
<accession>A0A182SZX7</accession>
<organism evidence="2 3">
    <name type="scientific">Anopheles maculatus</name>
    <dbReference type="NCBI Taxonomy" id="74869"/>
    <lineage>
        <taxon>Eukaryota</taxon>
        <taxon>Metazoa</taxon>
        <taxon>Ecdysozoa</taxon>
        <taxon>Arthropoda</taxon>
        <taxon>Hexapoda</taxon>
        <taxon>Insecta</taxon>
        <taxon>Pterygota</taxon>
        <taxon>Neoptera</taxon>
        <taxon>Endopterygota</taxon>
        <taxon>Diptera</taxon>
        <taxon>Nematocera</taxon>
        <taxon>Culicoidea</taxon>
        <taxon>Culicidae</taxon>
        <taxon>Anophelinae</taxon>
        <taxon>Anopheles</taxon>
        <taxon>Anopheles maculatus group</taxon>
    </lineage>
</organism>
<evidence type="ECO:0000313" key="3">
    <source>
        <dbReference type="Proteomes" id="UP000075901"/>
    </source>
</evidence>
<protein>
    <recommendedName>
        <fullName evidence="4">VWFC domain-containing protein</fullName>
    </recommendedName>
</protein>
<evidence type="ECO:0008006" key="4">
    <source>
        <dbReference type="Google" id="ProtNLM"/>
    </source>
</evidence>
<dbReference type="EnsemblMetazoa" id="AMAM016783-RA">
    <property type="protein sequence ID" value="AMAM016783-PA"/>
    <property type="gene ID" value="AMAM016783"/>
</dbReference>
<feature type="signal peptide" evidence="1">
    <location>
        <begin position="1"/>
        <end position="20"/>
    </location>
</feature>
<evidence type="ECO:0000313" key="2">
    <source>
        <dbReference type="EnsemblMetazoa" id="AMAM016783-PA"/>
    </source>
</evidence>
<evidence type="ECO:0000256" key="1">
    <source>
        <dbReference type="SAM" id="SignalP"/>
    </source>
</evidence>
<dbReference type="VEuPathDB" id="VectorBase:AMAM016783"/>
<dbReference type="Proteomes" id="UP000075901">
    <property type="component" value="Unassembled WGS sequence"/>
</dbReference>
<keyword evidence="3" id="KW-1185">Reference proteome</keyword>